<feature type="transmembrane region" description="Helical" evidence="2">
    <location>
        <begin position="52"/>
        <end position="71"/>
    </location>
</feature>
<protein>
    <recommendedName>
        <fullName evidence="5">DUF4191 domain-containing protein</fullName>
    </recommendedName>
</protein>
<dbReference type="InterPro" id="IPR025445">
    <property type="entry name" value="DUF4191"/>
</dbReference>
<feature type="compositionally biased region" description="Polar residues" evidence="1">
    <location>
        <begin position="1"/>
        <end position="10"/>
    </location>
</feature>
<evidence type="ECO:0000313" key="4">
    <source>
        <dbReference type="Proteomes" id="UP000053171"/>
    </source>
</evidence>
<gene>
    <name evidence="3" type="ORF">AN277_0209985</name>
</gene>
<evidence type="ECO:0000313" key="3">
    <source>
        <dbReference type="EMBL" id="OAX51234.1"/>
    </source>
</evidence>
<feature type="compositionally biased region" description="Basic and acidic residues" evidence="1">
    <location>
        <begin position="237"/>
        <end position="249"/>
    </location>
</feature>
<name>A0A199NQ50_9MICC</name>
<feature type="region of interest" description="Disordered" evidence="1">
    <location>
        <begin position="1"/>
        <end position="34"/>
    </location>
</feature>
<feature type="transmembrane region" description="Helical" evidence="2">
    <location>
        <begin position="77"/>
        <end position="96"/>
    </location>
</feature>
<reference evidence="3" key="1">
    <citation type="submission" date="2016-06" db="EMBL/GenBank/DDBJ databases">
        <title>Identification of putative biosynthetic pathways for the production of bioactive secondary metabolites by the marine actinomycete Kocuria kristinae RUTW2-3.</title>
        <authorList>
            <person name="Waterworth S.C."/>
            <person name="Walmsley T.A."/>
            <person name="Matongo T."/>
            <person name="Davies-Coleman M.T."/>
            <person name="Dorrington R.A."/>
        </authorList>
    </citation>
    <scope>NUCLEOTIDE SEQUENCE [LARGE SCALE GENOMIC DNA]</scope>
    <source>
        <strain evidence="3">RUTW2-3</strain>
    </source>
</reference>
<evidence type="ECO:0008006" key="5">
    <source>
        <dbReference type="Google" id="ProtNLM"/>
    </source>
</evidence>
<keyword evidence="2" id="KW-0812">Transmembrane</keyword>
<dbReference type="RefSeq" id="WP_064725823.1">
    <property type="nucleotide sequence ID" value="NZ_JBFBMA010000001.1"/>
</dbReference>
<dbReference type="EMBL" id="LJBJ02000029">
    <property type="protein sequence ID" value="OAX51234.1"/>
    <property type="molecule type" value="Genomic_DNA"/>
</dbReference>
<proteinExistence type="predicted"/>
<dbReference type="Proteomes" id="UP000053171">
    <property type="component" value="Unassembled WGS sequence"/>
</dbReference>
<dbReference type="AlphaFoldDB" id="A0A199NQ50"/>
<evidence type="ECO:0000256" key="1">
    <source>
        <dbReference type="SAM" id="MobiDB-lite"/>
    </source>
</evidence>
<keyword evidence="2" id="KW-1133">Transmembrane helix</keyword>
<sequence>MDLASTSSNRKPAPTREERREQKRQRKQNKGPGWFSQMKQVYGMTKKSDPNITWILLLSALATLLVFLLIGVLLHNWITWLIIGIPVAVLVAVIILSRRARRAAYAQVEGQPGAAGATLQDLGRGWIIEEQPVAFNPRTQDLVFRALGRPGVVLVTEGPAQRVRSLVGQERKRLHRLAPNVPVHVVNTGDGEGQVPLKRVSKTVRALPKKLTQQEVHEVSKRLSSLNRSLPVPKGVDPMRARPDRKMMR</sequence>
<organism evidence="3 4">
    <name type="scientific">Rothia kristinae</name>
    <dbReference type="NCBI Taxonomy" id="37923"/>
    <lineage>
        <taxon>Bacteria</taxon>
        <taxon>Bacillati</taxon>
        <taxon>Actinomycetota</taxon>
        <taxon>Actinomycetes</taxon>
        <taxon>Micrococcales</taxon>
        <taxon>Micrococcaceae</taxon>
        <taxon>Rothia</taxon>
    </lineage>
</organism>
<accession>A0A199NQ50</accession>
<feature type="region of interest" description="Disordered" evidence="1">
    <location>
        <begin position="220"/>
        <end position="249"/>
    </location>
</feature>
<keyword evidence="2" id="KW-0472">Membrane</keyword>
<keyword evidence="4" id="KW-1185">Reference proteome</keyword>
<evidence type="ECO:0000256" key="2">
    <source>
        <dbReference type="SAM" id="Phobius"/>
    </source>
</evidence>
<dbReference type="Pfam" id="PF13829">
    <property type="entry name" value="DUF4191"/>
    <property type="match status" value="1"/>
</dbReference>
<comment type="caution">
    <text evidence="3">The sequence shown here is derived from an EMBL/GenBank/DDBJ whole genome shotgun (WGS) entry which is preliminary data.</text>
</comment>